<reference evidence="1 2" key="1">
    <citation type="journal article" date="2014" name="Agronomy (Basel)">
        <title>A Draft Genome Sequence for Ensete ventricosum, the Drought-Tolerant Tree Against Hunger.</title>
        <authorList>
            <person name="Harrison J."/>
            <person name="Moore K.A."/>
            <person name="Paszkiewicz K."/>
            <person name="Jones T."/>
            <person name="Grant M."/>
            <person name="Ambacheew D."/>
            <person name="Muzemil S."/>
            <person name="Studholme D.J."/>
        </authorList>
    </citation>
    <scope>NUCLEOTIDE SEQUENCE [LARGE SCALE GENOMIC DNA]</scope>
</reference>
<gene>
    <name evidence="1" type="ORF">B296_00034532</name>
</gene>
<dbReference type="AlphaFoldDB" id="A0A426ZNR4"/>
<name>A0A426ZNR4_ENSVE</name>
<proteinExistence type="predicted"/>
<accession>A0A426ZNR4</accession>
<dbReference type="Proteomes" id="UP000287651">
    <property type="component" value="Unassembled WGS sequence"/>
</dbReference>
<sequence length="117" mass="13360">FSVSIFRSKKRDGVAGSHRTHGKCSVKYPTDGCRFPHLIHEPAHGFSKTKKTSEMPTQGRFAGYSLQDPAVLPSLRRSPRRFLSYHMLPQQRTRIKTEEVILHGKKPEDVERLIGAY</sequence>
<feature type="non-terminal residue" evidence="1">
    <location>
        <position position="1"/>
    </location>
</feature>
<protein>
    <submittedName>
        <fullName evidence="1">Uncharacterized protein</fullName>
    </submittedName>
</protein>
<organism evidence="1 2">
    <name type="scientific">Ensete ventricosum</name>
    <name type="common">Abyssinian banana</name>
    <name type="synonym">Musa ensete</name>
    <dbReference type="NCBI Taxonomy" id="4639"/>
    <lineage>
        <taxon>Eukaryota</taxon>
        <taxon>Viridiplantae</taxon>
        <taxon>Streptophyta</taxon>
        <taxon>Embryophyta</taxon>
        <taxon>Tracheophyta</taxon>
        <taxon>Spermatophyta</taxon>
        <taxon>Magnoliopsida</taxon>
        <taxon>Liliopsida</taxon>
        <taxon>Zingiberales</taxon>
        <taxon>Musaceae</taxon>
        <taxon>Ensete</taxon>
    </lineage>
</organism>
<dbReference type="EMBL" id="AMZH03005766">
    <property type="protein sequence ID" value="RRT65561.1"/>
    <property type="molecule type" value="Genomic_DNA"/>
</dbReference>
<comment type="caution">
    <text evidence="1">The sequence shown here is derived from an EMBL/GenBank/DDBJ whole genome shotgun (WGS) entry which is preliminary data.</text>
</comment>
<evidence type="ECO:0000313" key="1">
    <source>
        <dbReference type="EMBL" id="RRT65561.1"/>
    </source>
</evidence>
<evidence type="ECO:0000313" key="2">
    <source>
        <dbReference type="Proteomes" id="UP000287651"/>
    </source>
</evidence>